<comment type="caution">
    <text evidence="1">The sequence shown here is derived from an EMBL/GenBank/DDBJ whole genome shotgun (WGS) entry which is preliminary data.</text>
</comment>
<organism evidence="1 2">
    <name type="scientific">Shewanella gelidii</name>
    <dbReference type="NCBI Taxonomy" id="1642821"/>
    <lineage>
        <taxon>Bacteria</taxon>
        <taxon>Pseudomonadati</taxon>
        <taxon>Pseudomonadota</taxon>
        <taxon>Gammaproteobacteria</taxon>
        <taxon>Alteromonadales</taxon>
        <taxon>Shewanellaceae</taxon>
        <taxon>Shewanella</taxon>
    </lineage>
</organism>
<gene>
    <name evidence="1" type="ORF">GCM10009332_23970</name>
</gene>
<evidence type="ECO:0000313" key="1">
    <source>
        <dbReference type="EMBL" id="GGI85877.1"/>
    </source>
</evidence>
<proteinExistence type="predicted"/>
<dbReference type="RefSeq" id="WP_188921228.1">
    <property type="nucleotide sequence ID" value="NZ_BMPZ01000006.1"/>
</dbReference>
<reference evidence="1" key="2">
    <citation type="submission" date="2020-09" db="EMBL/GenBank/DDBJ databases">
        <authorList>
            <person name="Sun Q."/>
            <person name="Ohkuma M."/>
        </authorList>
    </citation>
    <scope>NUCLEOTIDE SEQUENCE</scope>
    <source>
        <strain evidence="1">JCM 30804</strain>
    </source>
</reference>
<protein>
    <submittedName>
        <fullName evidence="1">Uncharacterized protein</fullName>
    </submittedName>
</protein>
<dbReference type="AlphaFoldDB" id="A0A917NBI4"/>
<evidence type="ECO:0000313" key="2">
    <source>
        <dbReference type="Proteomes" id="UP000613743"/>
    </source>
</evidence>
<keyword evidence="2" id="KW-1185">Reference proteome</keyword>
<reference evidence="1" key="1">
    <citation type="journal article" date="2014" name="Int. J. Syst. Evol. Microbiol.">
        <title>Complete genome sequence of Corynebacterium casei LMG S-19264T (=DSM 44701T), isolated from a smear-ripened cheese.</title>
        <authorList>
            <consortium name="US DOE Joint Genome Institute (JGI-PGF)"/>
            <person name="Walter F."/>
            <person name="Albersmeier A."/>
            <person name="Kalinowski J."/>
            <person name="Ruckert C."/>
        </authorList>
    </citation>
    <scope>NUCLEOTIDE SEQUENCE</scope>
    <source>
        <strain evidence="1">JCM 30804</strain>
    </source>
</reference>
<accession>A0A917NBI4</accession>
<dbReference type="EMBL" id="BMPZ01000006">
    <property type="protein sequence ID" value="GGI85877.1"/>
    <property type="molecule type" value="Genomic_DNA"/>
</dbReference>
<dbReference type="Proteomes" id="UP000613743">
    <property type="component" value="Unassembled WGS sequence"/>
</dbReference>
<sequence>MKEQTNQEQKPEPQATAQEQGLSLYEKYQALMQKFADIEQIPNYRPDLKASEGQKLAVESIQLCGELVQTVQIMDADINRLFKYAEKMGKWLEGQEGWTHEES</sequence>
<name>A0A917NBI4_9GAMM</name>